<dbReference type="eggNOG" id="ENOG502TK9S">
    <property type="taxonomic scope" value="Eukaryota"/>
</dbReference>
<keyword evidence="2" id="KW-1185">Reference proteome</keyword>
<dbReference type="InterPro" id="IPR001810">
    <property type="entry name" value="F-box_dom"/>
</dbReference>
<dbReference type="PROSITE" id="PS50181">
    <property type="entry name" value="FBOX"/>
    <property type="match status" value="1"/>
</dbReference>
<evidence type="ECO:0000313" key="3">
    <source>
        <dbReference type="WBParaSite" id="Csp11.Scaffold630.g19227.t1"/>
    </source>
</evidence>
<dbReference type="WBParaSite" id="Csp11.Scaffold630.g19227.t1">
    <property type="protein sequence ID" value="Csp11.Scaffold630.g19227.t1"/>
    <property type="gene ID" value="Csp11.Scaffold630.g19227"/>
</dbReference>
<dbReference type="Proteomes" id="UP000095282">
    <property type="component" value="Unplaced"/>
</dbReference>
<dbReference type="InterPro" id="IPR012885">
    <property type="entry name" value="F-box_Sdz-33"/>
</dbReference>
<evidence type="ECO:0000259" key="1">
    <source>
        <dbReference type="PROSITE" id="PS50181"/>
    </source>
</evidence>
<accession>A0A1I7UTM0</accession>
<name>A0A1I7UTM0_9PELO</name>
<protein>
    <submittedName>
        <fullName evidence="3">F-box domain-containing protein</fullName>
    </submittedName>
</protein>
<dbReference type="Pfam" id="PF07735">
    <property type="entry name" value="FBA_2"/>
    <property type="match status" value="1"/>
</dbReference>
<evidence type="ECO:0000313" key="2">
    <source>
        <dbReference type="Proteomes" id="UP000095282"/>
    </source>
</evidence>
<sequence length="315" mass="36838">MDLLRLPLLPLIEVFKNMDFRELFSISLLSKRAQNILKTMSNSFHFTFDFTNNLIIHTGTFSQGSRPKVTDEVLNYLIKEEVMQFSIYPNCVALREKSPQKQSLLAAHLLDTFPKSTVSVTFYFPTLPASALEFMKMVNQRQLCIKSFSYSIMSQSSEFIPRILDECTEVTDSISINTSFPDDFIYTPPRPFKAREFSVGISANWFNIESFLNCRRIIIKLRSSYRTPQEWNTFLKNWINSDVPLEYLWTLYISDTLFPKVIDGLRHQGIQKEGSDEWIEVTRRDGSDYVIGRNEEDDLYVMTKKEHLEHLQNQE</sequence>
<dbReference type="PANTHER" id="PTHR21503">
    <property type="entry name" value="F-BOX-CONTAINING HYPOTHETICAL PROTEIN C.ELEGANS"/>
    <property type="match status" value="1"/>
</dbReference>
<reference evidence="3" key="1">
    <citation type="submission" date="2016-11" db="UniProtKB">
        <authorList>
            <consortium name="WormBaseParasite"/>
        </authorList>
    </citation>
    <scope>IDENTIFICATION</scope>
</reference>
<proteinExistence type="predicted"/>
<dbReference type="AlphaFoldDB" id="A0A1I7UTM0"/>
<dbReference type="Pfam" id="PF00646">
    <property type="entry name" value="F-box"/>
    <property type="match status" value="1"/>
</dbReference>
<dbReference type="PANTHER" id="PTHR21503:SF8">
    <property type="entry name" value="F-BOX ASSOCIATED DOMAIN-CONTAINING PROTEIN-RELATED"/>
    <property type="match status" value="1"/>
</dbReference>
<feature type="domain" description="F-box" evidence="1">
    <location>
        <begin position="1"/>
        <end position="47"/>
    </location>
</feature>
<organism evidence="2 3">
    <name type="scientific">Caenorhabditis tropicalis</name>
    <dbReference type="NCBI Taxonomy" id="1561998"/>
    <lineage>
        <taxon>Eukaryota</taxon>
        <taxon>Metazoa</taxon>
        <taxon>Ecdysozoa</taxon>
        <taxon>Nematoda</taxon>
        <taxon>Chromadorea</taxon>
        <taxon>Rhabditida</taxon>
        <taxon>Rhabditina</taxon>
        <taxon>Rhabditomorpha</taxon>
        <taxon>Rhabditoidea</taxon>
        <taxon>Rhabditidae</taxon>
        <taxon>Peloderinae</taxon>
        <taxon>Caenorhabditis</taxon>
    </lineage>
</organism>